<feature type="domain" description="Reverse transcriptase" evidence="1">
    <location>
        <begin position="1"/>
        <end position="105"/>
    </location>
</feature>
<gene>
    <name evidence="2" type="ORF">AVEN_195464_1</name>
</gene>
<dbReference type="PROSITE" id="PS50878">
    <property type="entry name" value="RT_POL"/>
    <property type="match status" value="1"/>
</dbReference>
<dbReference type="Proteomes" id="UP000499080">
    <property type="component" value="Unassembled WGS sequence"/>
</dbReference>
<proteinExistence type="predicted"/>
<dbReference type="Pfam" id="PF00078">
    <property type="entry name" value="RVT_1"/>
    <property type="match status" value="1"/>
</dbReference>
<protein>
    <recommendedName>
        <fullName evidence="1">Reverse transcriptase domain-containing protein</fullName>
    </recommendedName>
</protein>
<comment type="caution">
    <text evidence="2">The sequence shown here is derived from an EMBL/GenBank/DDBJ whole genome shotgun (WGS) entry which is preliminary data.</text>
</comment>
<organism evidence="2 3">
    <name type="scientific">Araneus ventricosus</name>
    <name type="common">Orbweaver spider</name>
    <name type="synonym">Epeira ventricosa</name>
    <dbReference type="NCBI Taxonomy" id="182803"/>
    <lineage>
        <taxon>Eukaryota</taxon>
        <taxon>Metazoa</taxon>
        <taxon>Ecdysozoa</taxon>
        <taxon>Arthropoda</taxon>
        <taxon>Chelicerata</taxon>
        <taxon>Arachnida</taxon>
        <taxon>Araneae</taxon>
        <taxon>Araneomorphae</taxon>
        <taxon>Entelegynae</taxon>
        <taxon>Araneoidea</taxon>
        <taxon>Araneidae</taxon>
        <taxon>Araneus</taxon>
    </lineage>
</organism>
<accession>A0A4Y2SFG8</accession>
<name>A0A4Y2SFG8_ARAVE</name>
<dbReference type="AlphaFoldDB" id="A0A4Y2SFG8"/>
<dbReference type="EMBL" id="BGPR01021571">
    <property type="protein sequence ID" value="GBN86994.1"/>
    <property type="molecule type" value="Genomic_DNA"/>
</dbReference>
<dbReference type="InterPro" id="IPR000477">
    <property type="entry name" value="RT_dom"/>
</dbReference>
<sequence>MNDLLRKIKTARRDGKHVLVLSIDIKGTFDNLQHRAIFKSLDVSACPRSINKLFHSLLQNRKVTLLTPQGRETEDQKQGCPQGWCSGPALLNLVANEILNQVWPR</sequence>
<evidence type="ECO:0000313" key="2">
    <source>
        <dbReference type="EMBL" id="GBN86994.1"/>
    </source>
</evidence>
<keyword evidence="3" id="KW-1185">Reference proteome</keyword>
<dbReference type="OrthoDB" id="6437148at2759"/>
<reference evidence="2 3" key="1">
    <citation type="journal article" date="2019" name="Sci. Rep.">
        <title>Orb-weaving spider Araneus ventricosus genome elucidates the spidroin gene catalogue.</title>
        <authorList>
            <person name="Kono N."/>
            <person name="Nakamura H."/>
            <person name="Ohtoshi R."/>
            <person name="Moran D.A.P."/>
            <person name="Shinohara A."/>
            <person name="Yoshida Y."/>
            <person name="Fujiwara M."/>
            <person name="Mori M."/>
            <person name="Tomita M."/>
            <person name="Arakawa K."/>
        </authorList>
    </citation>
    <scope>NUCLEOTIDE SEQUENCE [LARGE SCALE GENOMIC DNA]</scope>
</reference>
<evidence type="ECO:0000259" key="1">
    <source>
        <dbReference type="PROSITE" id="PS50878"/>
    </source>
</evidence>
<evidence type="ECO:0000313" key="3">
    <source>
        <dbReference type="Proteomes" id="UP000499080"/>
    </source>
</evidence>